<evidence type="ECO:0000256" key="4">
    <source>
        <dbReference type="ARBA" id="ARBA00005156"/>
    </source>
</evidence>
<gene>
    <name evidence="14" type="ORF">PVAG01_05498</name>
</gene>
<dbReference type="SUPFAM" id="SSF144217">
    <property type="entry name" value="CSL zinc finger"/>
    <property type="match status" value="1"/>
</dbReference>
<dbReference type="Proteomes" id="UP001629113">
    <property type="component" value="Unassembled WGS sequence"/>
</dbReference>
<keyword evidence="7" id="KW-0963">Cytoplasm</keyword>
<keyword evidence="10" id="KW-0408">Iron</keyword>
<evidence type="ECO:0000256" key="3">
    <source>
        <dbReference type="ARBA" id="ARBA00004496"/>
    </source>
</evidence>
<dbReference type="Gene3D" id="3.10.660.10">
    <property type="entry name" value="DPH Zinc finger"/>
    <property type="match status" value="1"/>
</dbReference>
<evidence type="ECO:0000259" key="12">
    <source>
        <dbReference type="PROSITE" id="PS50076"/>
    </source>
</evidence>
<comment type="subcellular location">
    <subcellularLocation>
        <location evidence="3">Cytoplasm</location>
    </subcellularLocation>
    <subcellularLocation>
        <location evidence="2">Nucleus</location>
    </subcellularLocation>
</comment>
<dbReference type="PANTHER" id="PTHR21454:SF46">
    <property type="entry name" value="DIPHTHAMIDE BIOSYNTHESIS PROTEIN 4"/>
    <property type="match status" value="1"/>
</dbReference>
<evidence type="ECO:0000313" key="15">
    <source>
        <dbReference type="Proteomes" id="UP001629113"/>
    </source>
</evidence>
<keyword evidence="8" id="KW-0479">Metal-binding</keyword>
<proteinExistence type="inferred from homology"/>
<comment type="caution">
    <text evidence="14">The sequence shown here is derived from an EMBL/GenBank/DDBJ whole genome shotgun (WGS) entry which is preliminary data.</text>
</comment>
<dbReference type="InterPro" id="IPR001623">
    <property type="entry name" value="DnaJ_domain"/>
</dbReference>
<evidence type="ECO:0000256" key="5">
    <source>
        <dbReference type="ARBA" id="ARBA00006169"/>
    </source>
</evidence>
<name>A0ABR4PK71_9HELO</name>
<dbReference type="InterPro" id="IPR044248">
    <property type="entry name" value="DPH3/4-like"/>
</dbReference>
<evidence type="ECO:0000256" key="1">
    <source>
        <dbReference type="ARBA" id="ARBA00003474"/>
    </source>
</evidence>
<sequence>MTTFYEILGIPKALQDDSGISAQTIRSAYRRALLQNHPDKSGRHEQPKLSAANPLFSIDQISEAFSTLSNPKSRAQYDKELKLRATASHNREGENKDIFRTGVEVVDLDDLNTDEADGTWYRSCRCGDDQGFLIREEDLEEAADEGEISVGCRGCSLWMRVLFGVMEEDTSYDAAKEQAPCNGAVLKSQ</sequence>
<evidence type="ECO:0000256" key="2">
    <source>
        <dbReference type="ARBA" id="ARBA00004123"/>
    </source>
</evidence>
<comment type="similarity">
    <text evidence="5">Belongs to the DPH4 family.</text>
</comment>
<dbReference type="InterPro" id="IPR036869">
    <property type="entry name" value="J_dom_sf"/>
</dbReference>
<dbReference type="EMBL" id="JBFCZG010000004">
    <property type="protein sequence ID" value="KAL3423751.1"/>
    <property type="molecule type" value="Genomic_DNA"/>
</dbReference>
<evidence type="ECO:0000256" key="7">
    <source>
        <dbReference type="ARBA" id="ARBA00022490"/>
    </source>
</evidence>
<evidence type="ECO:0000256" key="6">
    <source>
        <dbReference type="ARBA" id="ARBA00021797"/>
    </source>
</evidence>
<organism evidence="14 15">
    <name type="scientific">Phlyctema vagabunda</name>
    <dbReference type="NCBI Taxonomy" id="108571"/>
    <lineage>
        <taxon>Eukaryota</taxon>
        <taxon>Fungi</taxon>
        <taxon>Dikarya</taxon>
        <taxon>Ascomycota</taxon>
        <taxon>Pezizomycotina</taxon>
        <taxon>Leotiomycetes</taxon>
        <taxon>Helotiales</taxon>
        <taxon>Dermateaceae</taxon>
        <taxon>Phlyctema</taxon>
    </lineage>
</organism>
<keyword evidence="15" id="KW-1185">Reference proteome</keyword>
<dbReference type="PROSITE" id="PS51074">
    <property type="entry name" value="DPH_MB"/>
    <property type="match status" value="1"/>
</dbReference>
<evidence type="ECO:0000256" key="9">
    <source>
        <dbReference type="ARBA" id="ARBA00022833"/>
    </source>
</evidence>
<reference evidence="14 15" key="1">
    <citation type="submission" date="2024-06" db="EMBL/GenBank/DDBJ databases">
        <title>Complete genome of Phlyctema vagabunda strain 19-DSS-EL-015.</title>
        <authorList>
            <person name="Fiorenzani C."/>
        </authorList>
    </citation>
    <scope>NUCLEOTIDE SEQUENCE [LARGE SCALE GENOMIC DNA]</scope>
    <source>
        <strain evidence="14 15">19-DSS-EL-015</strain>
    </source>
</reference>
<evidence type="ECO:0000313" key="14">
    <source>
        <dbReference type="EMBL" id="KAL3423751.1"/>
    </source>
</evidence>
<dbReference type="InterPro" id="IPR007872">
    <property type="entry name" value="DPH_MB_dom"/>
</dbReference>
<comment type="function">
    <text evidence="1">Required for the first step of diphthamide biosynthesis, the transfer of 3-amino-3-carboxypropyl from S-adenosyl-L-methionine to a histidine residue. Diphthamide is a post-translational modification of histidine which occurs in elongation factor 2.</text>
</comment>
<evidence type="ECO:0000259" key="13">
    <source>
        <dbReference type="PROSITE" id="PS51074"/>
    </source>
</evidence>
<dbReference type="SMART" id="SM00271">
    <property type="entry name" value="DnaJ"/>
    <property type="match status" value="1"/>
</dbReference>
<dbReference type="Gene3D" id="1.10.287.110">
    <property type="entry name" value="DnaJ domain"/>
    <property type="match status" value="1"/>
</dbReference>
<dbReference type="Pfam" id="PF00226">
    <property type="entry name" value="DnaJ"/>
    <property type="match status" value="1"/>
</dbReference>
<feature type="domain" description="DPH-type MB" evidence="13">
    <location>
        <begin position="102"/>
        <end position="164"/>
    </location>
</feature>
<evidence type="ECO:0000256" key="10">
    <source>
        <dbReference type="ARBA" id="ARBA00023004"/>
    </source>
</evidence>
<dbReference type="PANTHER" id="PTHR21454">
    <property type="entry name" value="DPH3 HOMOLOG-RELATED"/>
    <property type="match status" value="1"/>
</dbReference>
<evidence type="ECO:0000256" key="11">
    <source>
        <dbReference type="ARBA" id="ARBA00023242"/>
    </source>
</evidence>
<comment type="pathway">
    <text evidence="4">Protein modification; peptidyl-diphthamide biosynthesis.</text>
</comment>
<feature type="domain" description="J" evidence="12">
    <location>
        <begin position="3"/>
        <end position="81"/>
    </location>
</feature>
<dbReference type="InterPro" id="IPR036671">
    <property type="entry name" value="DPH_MB_sf"/>
</dbReference>
<dbReference type="SUPFAM" id="SSF46565">
    <property type="entry name" value="Chaperone J-domain"/>
    <property type="match status" value="1"/>
</dbReference>
<keyword evidence="9" id="KW-0862">Zinc</keyword>
<dbReference type="Pfam" id="PF05207">
    <property type="entry name" value="Zn_ribbon_CSL"/>
    <property type="match status" value="1"/>
</dbReference>
<dbReference type="PROSITE" id="PS50076">
    <property type="entry name" value="DNAJ_2"/>
    <property type="match status" value="1"/>
</dbReference>
<dbReference type="CDD" id="cd06257">
    <property type="entry name" value="DnaJ"/>
    <property type="match status" value="1"/>
</dbReference>
<keyword evidence="11" id="KW-0539">Nucleus</keyword>
<accession>A0ABR4PK71</accession>
<protein>
    <recommendedName>
        <fullName evidence="6">Diphthamide biosynthesis protein 4</fullName>
    </recommendedName>
</protein>
<evidence type="ECO:0000256" key="8">
    <source>
        <dbReference type="ARBA" id="ARBA00022723"/>
    </source>
</evidence>